<evidence type="ECO:0000256" key="2">
    <source>
        <dbReference type="ARBA" id="ARBA00005585"/>
    </source>
</evidence>
<keyword evidence="3 8" id="KW-0812">Transmembrane</keyword>
<proteinExistence type="inferred from homology"/>
<dbReference type="Pfam" id="PF02460">
    <property type="entry name" value="Patched"/>
    <property type="match status" value="1"/>
</dbReference>
<dbReference type="SUPFAM" id="SSF82866">
    <property type="entry name" value="Multidrug efflux transporter AcrB transmembrane domain"/>
    <property type="match status" value="1"/>
</dbReference>
<protein>
    <submittedName>
        <fullName evidence="10">Daf-6</fullName>
    </submittedName>
</protein>
<evidence type="ECO:0000256" key="4">
    <source>
        <dbReference type="ARBA" id="ARBA00022989"/>
    </source>
</evidence>
<dbReference type="Proteomes" id="UP001235939">
    <property type="component" value="Chromosome 23"/>
</dbReference>
<name>A0ABY6LQZ9_9ARAC</name>
<feature type="transmembrane region" description="Helical" evidence="8">
    <location>
        <begin position="12"/>
        <end position="34"/>
    </location>
</feature>
<evidence type="ECO:0000256" key="8">
    <source>
        <dbReference type="SAM" id="Phobius"/>
    </source>
</evidence>
<feature type="domain" description="SSD" evidence="9">
    <location>
        <begin position="1"/>
        <end position="68"/>
    </location>
</feature>
<feature type="transmembrane region" description="Helical" evidence="8">
    <location>
        <begin position="393"/>
        <end position="414"/>
    </location>
</feature>
<feature type="region of interest" description="Disordered" evidence="7">
    <location>
        <begin position="537"/>
        <end position="568"/>
    </location>
</feature>
<dbReference type="InterPro" id="IPR000731">
    <property type="entry name" value="SSD"/>
</dbReference>
<feature type="compositionally biased region" description="Polar residues" evidence="7">
    <location>
        <begin position="540"/>
        <end position="562"/>
    </location>
</feature>
<comment type="subcellular location">
    <subcellularLocation>
        <location evidence="1">Membrane</location>
        <topology evidence="1">Multi-pass membrane protein</topology>
    </subcellularLocation>
</comment>
<evidence type="ECO:0000259" key="9">
    <source>
        <dbReference type="PROSITE" id="PS50156"/>
    </source>
</evidence>
<evidence type="ECO:0000256" key="1">
    <source>
        <dbReference type="ARBA" id="ARBA00004141"/>
    </source>
</evidence>
<evidence type="ECO:0000256" key="6">
    <source>
        <dbReference type="ARBA" id="ARBA00023180"/>
    </source>
</evidence>
<evidence type="ECO:0000256" key="5">
    <source>
        <dbReference type="ARBA" id="ARBA00023136"/>
    </source>
</evidence>
<dbReference type="PANTHER" id="PTHR10796">
    <property type="entry name" value="PATCHED-RELATED"/>
    <property type="match status" value="1"/>
</dbReference>
<accession>A0ABY6LQZ9</accession>
<evidence type="ECO:0000313" key="11">
    <source>
        <dbReference type="Proteomes" id="UP001235939"/>
    </source>
</evidence>
<sequence>MDLPERTSRAYGRAGLAITITTLTNLLSFGLGAAAPFTPTRLQCAYAALCVTFCYLTTITFYGGCLALSGHLERMGRHGIFPWIVVNQHNRYIRVSENNICCWERLDSDDGEYPSVDRSKENTRHQPARTKINFIEWIEEALFDKLLRFLSSKRGYILLAIIYLVYLIPALYGITRVDKDTNSKNFFHPESEMYKFISVSEKYFSEYQMRVQVVIPRTLDYSNPKVQHQIEDLMTKIENIPLIADSNLSESWLRHYLKYRSLLDIWKNPFSNKESSSEADQFIPNLKNTFLKIPGYKRFTNDIVFNENSTQIIASRFYVQSKKANTYNNVLDIMKYLQNTISNSSIPDTFAYYHMFLLFEHIDSVIALTTKGVLTAIGVMLICAFFLIPSLKFVLIIGLVVISVESGIVGYMALCGLRPEDGRSPRDHPRKVAQVASLPDVPTPGTLQEIPVRHPGLLPGEANLPGPLPGINRGVLRQVLRPEACWAGKPGGVLLREDSAGHATWSPTGGNPRDTDGGIAALRPAPCPRFTACEPGRMVPTSTTDPRNQCTISASPRETTAQHVRPIH</sequence>
<evidence type="ECO:0000256" key="3">
    <source>
        <dbReference type="ARBA" id="ARBA00022692"/>
    </source>
</evidence>
<reference evidence="10 11" key="1">
    <citation type="submission" date="2022-03" db="EMBL/GenBank/DDBJ databases">
        <title>A chromosomal length assembly of Cordylochernes scorpioides.</title>
        <authorList>
            <person name="Zeh D."/>
            <person name="Zeh J."/>
        </authorList>
    </citation>
    <scope>NUCLEOTIDE SEQUENCE [LARGE SCALE GENOMIC DNA]</scope>
    <source>
        <strain evidence="10">IN4F17</strain>
        <tissue evidence="10">Whole Body</tissue>
    </source>
</reference>
<keyword evidence="5 8" id="KW-0472">Membrane</keyword>
<evidence type="ECO:0000256" key="7">
    <source>
        <dbReference type="SAM" id="MobiDB-lite"/>
    </source>
</evidence>
<dbReference type="EMBL" id="CP092885">
    <property type="protein sequence ID" value="UYV83598.1"/>
    <property type="molecule type" value="Genomic_DNA"/>
</dbReference>
<dbReference type="InterPro" id="IPR003392">
    <property type="entry name" value="PTHD_SSD"/>
</dbReference>
<feature type="transmembrane region" description="Helical" evidence="8">
    <location>
        <begin position="365"/>
        <end position="388"/>
    </location>
</feature>
<evidence type="ECO:0000313" key="10">
    <source>
        <dbReference type="EMBL" id="UYV83598.1"/>
    </source>
</evidence>
<dbReference type="PANTHER" id="PTHR10796:SF92">
    <property type="entry name" value="PATCHED-RELATED, ISOFORM A"/>
    <property type="match status" value="1"/>
</dbReference>
<feature type="transmembrane region" description="Helical" evidence="8">
    <location>
        <begin position="155"/>
        <end position="174"/>
    </location>
</feature>
<comment type="similarity">
    <text evidence="2">Belongs to the patched family.</text>
</comment>
<dbReference type="PROSITE" id="PS50156">
    <property type="entry name" value="SSD"/>
    <property type="match status" value="1"/>
</dbReference>
<organism evidence="10 11">
    <name type="scientific">Cordylochernes scorpioides</name>
    <dbReference type="NCBI Taxonomy" id="51811"/>
    <lineage>
        <taxon>Eukaryota</taxon>
        <taxon>Metazoa</taxon>
        <taxon>Ecdysozoa</taxon>
        <taxon>Arthropoda</taxon>
        <taxon>Chelicerata</taxon>
        <taxon>Arachnida</taxon>
        <taxon>Pseudoscorpiones</taxon>
        <taxon>Cheliferoidea</taxon>
        <taxon>Chernetidae</taxon>
        <taxon>Cordylochernes</taxon>
    </lineage>
</organism>
<dbReference type="InterPro" id="IPR051697">
    <property type="entry name" value="Patched_domain-protein"/>
</dbReference>
<keyword evidence="11" id="KW-1185">Reference proteome</keyword>
<keyword evidence="4 8" id="KW-1133">Transmembrane helix</keyword>
<keyword evidence="6" id="KW-0325">Glycoprotein</keyword>
<gene>
    <name evidence="10" type="ORF">LAZ67_23001590</name>
</gene>
<feature type="transmembrane region" description="Helical" evidence="8">
    <location>
        <begin position="46"/>
        <end position="68"/>
    </location>
</feature>